<organism evidence="1 2">
    <name type="scientific">Thalictrum thalictroides</name>
    <name type="common">Rue-anemone</name>
    <name type="synonym">Anemone thalictroides</name>
    <dbReference type="NCBI Taxonomy" id="46969"/>
    <lineage>
        <taxon>Eukaryota</taxon>
        <taxon>Viridiplantae</taxon>
        <taxon>Streptophyta</taxon>
        <taxon>Embryophyta</taxon>
        <taxon>Tracheophyta</taxon>
        <taxon>Spermatophyta</taxon>
        <taxon>Magnoliopsida</taxon>
        <taxon>Ranunculales</taxon>
        <taxon>Ranunculaceae</taxon>
        <taxon>Thalictroideae</taxon>
        <taxon>Thalictrum</taxon>
    </lineage>
</organism>
<dbReference type="SUPFAM" id="SSF117281">
    <property type="entry name" value="Kelch motif"/>
    <property type="match status" value="1"/>
</dbReference>
<dbReference type="EMBL" id="JABWDY010010446">
    <property type="protein sequence ID" value="KAF5200661.1"/>
    <property type="molecule type" value="Genomic_DNA"/>
</dbReference>
<dbReference type="Proteomes" id="UP000554482">
    <property type="component" value="Unassembled WGS sequence"/>
</dbReference>
<dbReference type="InterPro" id="IPR015915">
    <property type="entry name" value="Kelch-typ_b-propeller"/>
</dbReference>
<keyword evidence="2" id="KW-1185">Reference proteome</keyword>
<sequence>MSNYRFPKHSRCGILNSKIFVVGGQYPYDDTCNFYLDPPLNQVLIFDLAADQDDKEWKLGKPMHGTRALSVVVSLPHLGNKGRLYVFGCNGYNAALHKEALATGPWAEYYDAECDEWIKLFENPPVGFYDESRHNFYNGKIITGSVVYGPGRHNIILWSQKCFWIFDAHRGHCLQKFGDDFLSRGPSPRKCIYPRGVVYHDDRTLLWFFGSEFLAYDLVENKPFENSVFSFNDYKGYGPDFYLWKRLDKTPFLVLPEKNHLCFIWQDNYKPEHREHGHGQGSIQIYSIKFEISKSSSGGIVLKPLHFIPLSKRVLGEQIIFAGAQWQDDDERKFDFDESGTQTSSIRDVLEKLPPTMYDLNYGIYLDYNWDTATKMHPGPEAK</sequence>
<evidence type="ECO:0000313" key="1">
    <source>
        <dbReference type="EMBL" id="KAF5200661.1"/>
    </source>
</evidence>
<gene>
    <name evidence="1" type="ORF">FRX31_009752</name>
</gene>
<evidence type="ECO:0000313" key="2">
    <source>
        <dbReference type="Proteomes" id="UP000554482"/>
    </source>
</evidence>
<comment type="caution">
    <text evidence="1">The sequence shown here is derived from an EMBL/GenBank/DDBJ whole genome shotgun (WGS) entry which is preliminary data.</text>
</comment>
<reference evidence="1 2" key="1">
    <citation type="submission" date="2020-06" db="EMBL/GenBank/DDBJ databases">
        <title>Transcriptomic and genomic resources for Thalictrum thalictroides and T. hernandezii: Facilitating candidate gene discovery in an emerging model plant lineage.</title>
        <authorList>
            <person name="Arias T."/>
            <person name="Riano-Pachon D.M."/>
            <person name="Di Stilio V.S."/>
        </authorList>
    </citation>
    <scope>NUCLEOTIDE SEQUENCE [LARGE SCALE GENOMIC DNA]</scope>
    <source>
        <strain evidence="2">cv. WT478/WT964</strain>
        <tissue evidence="1">Leaves</tissue>
    </source>
</reference>
<feature type="non-terminal residue" evidence="1">
    <location>
        <position position="1"/>
    </location>
</feature>
<proteinExistence type="predicted"/>
<dbReference type="Gene3D" id="2.120.10.80">
    <property type="entry name" value="Kelch-type beta propeller"/>
    <property type="match status" value="1"/>
</dbReference>
<accession>A0A7J6WTC5</accession>
<dbReference type="AlphaFoldDB" id="A0A7J6WTC5"/>
<protein>
    <submittedName>
        <fullName evidence="1">Uncharacterized protein</fullName>
    </submittedName>
</protein>
<name>A0A7J6WTC5_THATH</name>